<feature type="compositionally biased region" description="Polar residues" evidence="8">
    <location>
        <begin position="860"/>
        <end position="885"/>
    </location>
</feature>
<feature type="transmembrane region" description="Helical" evidence="9">
    <location>
        <begin position="1242"/>
        <end position="1269"/>
    </location>
</feature>
<protein>
    <recommendedName>
        <fullName evidence="10">Peptidase M50 domain-containing protein</fullName>
    </recommendedName>
</protein>
<evidence type="ECO:0000256" key="7">
    <source>
        <dbReference type="ARBA" id="ARBA00023242"/>
    </source>
</evidence>
<evidence type="ECO:0000256" key="4">
    <source>
        <dbReference type="ARBA" id="ARBA00022692"/>
    </source>
</evidence>
<dbReference type="PANTHER" id="PTHR14152">
    <property type="entry name" value="SQUAMOUS CELL CARCINOMA ANTIGEN RECOGNISED BY CYTOTOXIC T LYMPHOCYTES"/>
    <property type="match status" value="1"/>
</dbReference>
<keyword evidence="6 9" id="KW-0472">Membrane</keyword>
<evidence type="ECO:0000256" key="2">
    <source>
        <dbReference type="ARBA" id="ARBA00004141"/>
    </source>
</evidence>
<evidence type="ECO:0000256" key="5">
    <source>
        <dbReference type="ARBA" id="ARBA00022989"/>
    </source>
</evidence>
<feature type="compositionally biased region" description="Basic and acidic residues" evidence="8">
    <location>
        <begin position="1"/>
        <end position="109"/>
    </location>
</feature>
<keyword evidence="4 9" id="KW-0812">Transmembrane</keyword>
<evidence type="ECO:0000256" key="1">
    <source>
        <dbReference type="ARBA" id="ARBA00004123"/>
    </source>
</evidence>
<feature type="transmembrane region" description="Helical" evidence="9">
    <location>
        <begin position="1076"/>
        <end position="1096"/>
    </location>
</feature>
<dbReference type="CDD" id="cd06160">
    <property type="entry name" value="S2P-M50_like_2"/>
    <property type="match status" value="1"/>
</dbReference>
<dbReference type="GO" id="GO:0046540">
    <property type="term" value="C:U4/U6 x U5 tri-snRNP complex"/>
    <property type="evidence" value="ECO:0007669"/>
    <property type="project" value="TreeGrafter"/>
</dbReference>
<keyword evidence="7" id="KW-0539">Nucleus</keyword>
<dbReference type="Proteomes" id="UP000636800">
    <property type="component" value="Chromosome 1"/>
</dbReference>
<dbReference type="PANTHER" id="PTHR14152:SF5">
    <property type="entry name" value="U4_U6.U5 TRI-SNRNP-ASSOCIATED PROTEIN 1"/>
    <property type="match status" value="1"/>
</dbReference>
<evidence type="ECO:0000256" key="9">
    <source>
        <dbReference type="SAM" id="Phobius"/>
    </source>
</evidence>
<feature type="region of interest" description="Disordered" evidence="8">
    <location>
        <begin position="846"/>
        <end position="887"/>
    </location>
</feature>
<dbReference type="EMBL" id="JADCNL010000001">
    <property type="protein sequence ID" value="KAG0498722.1"/>
    <property type="molecule type" value="Genomic_DNA"/>
</dbReference>
<dbReference type="GO" id="GO:0000481">
    <property type="term" value="P:maturation of 5S rRNA"/>
    <property type="evidence" value="ECO:0007669"/>
    <property type="project" value="TreeGrafter"/>
</dbReference>
<dbReference type="GO" id="GO:0045292">
    <property type="term" value="P:mRNA cis splicing, via spliceosome"/>
    <property type="evidence" value="ECO:0007669"/>
    <property type="project" value="TreeGrafter"/>
</dbReference>
<comment type="caution">
    <text evidence="11">The sequence shown here is derived from an EMBL/GenBank/DDBJ whole genome shotgun (WGS) entry which is preliminary data.</text>
</comment>
<feature type="region of interest" description="Disordered" evidence="8">
    <location>
        <begin position="751"/>
        <end position="776"/>
    </location>
</feature>
<keyword evidence="5 9" id="KW-1133">Transmembrane helix</keyword>
<dbReference type="OrthoDB" id="269804at2759"/>
<comment type="similarity">
    <text evidence="3">Belongs to the SNU66/SART1 family.</text>
</comment>
<feature type="compositionally biased region" description="Basic and acidic residues" evidence="8">
    <location>
        <begin position="424"/>
        <end position="441"/>
    </location>
</feature>
<sequence>MHRENVRAKDKVHEHHRDREMNQWKDKGHERIKVRDKVRNKEIDKELERDRMRGKDRDRGKDREKERYKDKDREREKLKDREKEMDREKVEERGMLEKGKSKHMGKEFDITTNQDGLSARDGEIDTIRNKMVEGEENPLAKIAEFNEIVDGQNKLSSEDNKEMVVSSEGSSELEDHLKKMKEARLKGNSEGFSEIMSWVNRSRKLEKKDAAKEKVIALSRILDEQEEIQEERDDEITDSRKDLAGVRVLHGLEKVMEGGAVVLTLKDQNILADGNINEDADILENVEIGEQKRRDEAYKAAKKTTGTYDDKFSEDLGSSRILPQYDDFIDDEGVTLDESGHFTGEAEKKLAELRKKIEGSTIKKDYEDLSSSGKVQSDYFTIDEMLQFKKPKKKKSLRRKERLDLDALEAEAVASGLGVSDLGTRNDRKRPSAREEEEKSTFEARINAYQTALAKAEEASKVLRQGQSLASSPIEYDNVVFGEDYEDLQKSLEQARKLVLRKPDETTSSGPQAVALLATMHKVHDDVQSSVAGDTNENKVVITEMEEFVLGLHINADLNNPESEDVFKDDEDVPMSIDRETKAEITGWTDAREMEMEMEMEMDKPSLSSDTDVKPDEIIHEAAVGKGLAGALKLLKDRGTLKESIDWGGRNMDKKKSKLVGINDNDGSKEIRIERTDEFGRIMTPKEAFRMLSHKFHGKVPGKMKLEKRMKQYQEDLKTKQMKASDTPLLAVEKMREAQERLKTPYLVLSGHVKPGQTSDPRSGFATVEKDTPGSLTPMLGDKKVEHFLGIKSKPDYGEEEMFYRLLFGWQSPQTRAQCKFSRSQRCYGRLEPQYRSCRPTFARATKTEAEGDDEKETESSGNETFSSTLDGIAQTSGNSDNEFLSDNDKHETVSVELLNAKDQLNADGDLATASSIQEKNDDMQFASGSPLPGMKNLKEPIRISKATIDILRDQVFGFDSFFVTSQEPYEGGVLFRGNLRGNAAKSYEKITKRMKDRFGDQYKLFLLLDPEDDKPLAVVVPKQTFQAEDTAVPAWFAAGSFGVVTIFTLLLRNVPALQTNLSSTFDNLDLLKDGFPGALVTALILAFHEAGHLLIARTVGVKLGVPYFVPSWQIGSFGAITRILSIVANREDLVKLAAAGPLSGFFLGITLLLLGFILPPADGFGIIVDPTVFHDSFLVGGIAKLVLGDALKEGTPISVNPVLLWAWAGLLINGINMIPAGELDGGRIAYGLWGRKVSTRLSGITLALLGLSSLFSDVAFYFTVLVFFLQRGPIAPLYEEITEPEKKYIGLGIAVLLLGLLICLPYPFPFVNNAMNYDF</sequence>
<comment type="subcellular location">
    <subcellularLocation>
        <location evidence="2">Membrane</location>
        <topology evidence="2">Multi-pass membrane protein</topology>
    </subcellularLocation>
    <subcellularLocation>
        <location evidence="1">Nucleus</location>
    </subcellularLocation>
</comment>
<evidence type="ECO:0000256" key="3">
    <source>
        <dbReference type="ARBA" id="ARBA00006076"/>
    </source>
</evidence>
<reference evidence="11 12" key="1">
    <citation type="journal article" date="2020" name="Nat. Food">
        <title>A phased Vanilla planifolia genome enables genetic improvement of flavour and production.</title>
        <authorList>
            <person name="Hasing T."/>
            <person name="Tang H."/>
            <person name="Brym M."/>
            <person name="Khazi F."/>
            <person name="Huang T."/>
            <person name="Chambers A.H."/>
        </authorList>
    </citation>
    <scope>NUCLEOTIDE SEQUENCE [LARGE SCALE GENOMIC DNA]</scope>
    <source>
        <tissue evidence="11">Leaf</tissue>
    </source>
</reference>
<dbReference type="Pfam" id="PF03343">
    <property type="entry name" value="SART-1"/>
    <property type="match status" value="2"/>
</dbReference>
<feature type="transmembrane region" description="Helical" evidence="9">
    <location>
        <begin position="1033"/>
        <end position="1055"/>
    </location>
</feature>
<evidence type="ECO:0000313" key="11">
    <source>
        <dbReference type="EMBL" id="KAG0498722.1"/>
    </source>
</evidence>
<feature type="transmembrane region" description="Helical" evidence="9">
    <location>
        <begin position="1108"/>
        <end position="1125"/>
    </location>
</feature>
<name>A0A835S8A8_VANPL</name>
<evidence type="ECO:0000313" key="12">
    <source>
        <dbReference type="Proteomes" id="UP000636800"/>
    </source>
</evidence>
<feature type="transmembrane region" description="Helical" evidence="9">
    <location>
        <begin position="1137"/>
        <end position="1159"/>
    </location>
</feature>
<feature type="domain" description="Peptidase M50" evidence="10">
    <location>
        <begin position="1079"/>
        <end position="1240"/>
    </location>
</feature>
<dbReference type="InterPro" id="IPR005011">
    <property type="entry name" value="SNU66/SART1"/>
</dbReference>
<dbReference type="InterPro" id="IPR008915">
    <property type="entry name" value="Peptidase_M50"/>
</dbReference>
<proteinExistence type="inferred from homology"/>
<evidence type="ECO:0000256" key="6">
    <source>
        <dbReference type="ARBA" id="ARBA00023136"/>
    </source>
</evidence>
<feature type="region of interest" description="Disordered" evidence="8">
    <location>
        <begin position="1"/>
        <end position="122"/>
    </location>
</feature>
<feature type="transmembrane region" description="Helical" evidence="9">
    <location>
        <begin position="1289"/>
        <end position="1309"/>
    </location>
</feature>
<feature type="region of interest" description="Disordered" evidence="8">
    <location>
        <begin position="153"/>
        <end position="174"/>
    </location>
</feature>
<dbReference type="GO" id="GO:0006508">
    <property type="term" value="P:proteolysis"/>
    <property type="evidence" value="ECO:0007669"/>
    <property type="project" value="InterPro"/>
</dbReference>
<accession>A0A835S8A8</accession>
<organism evidence="11 12">
    <name type="scientific">Vanilla planifolia</name>
    <name type="common">Vanilla</name>
    <dbReference type="NCBI Taxonomy" id="51239"/>
    <lineage>
        <taxon>Eukaryota</taxon>
        <taxon>Viridiplantae</taxon>
        <taxon>Streptophyta</taxon>
        <taxon>Embryophyta</taxon>
        <taxon>Tracheophyta</taxon>
        <taxon>Spermatophyta</taxon>
        <taxon>Magnoliopsida</taxon>
        <taxon>Liliopsida</taxon>
        <taxon>Asparagales</taxon>
        <taxon>Orchidaceae</taxon>
        <taxon>Vanilloideae</taxon>
        <taxon>Vanilleae</taxon>
        <taxon>Vanilla</taxon>
    </lineage>
</organism>
<gene>
    <name evidence="11" type="ORF">HPP92_003413</name>
</gene>
<keyword evidence="12" id="KW-1185">Reference proteome</keyword>
<dbReference type="Pfam" id="PF02163">
    <property type="entry name" value="Peptidase_M50"/>
    <property type="match status" value="1"/>
</dbReference>
<feature type="region of interest" description="Disordered" evidence="8">
    <location>
        <begin position="419"/>
        <end position="441"/>
    </location>
</feature>
<evidence type="ECO:0000259" key="10">
    <source>
        <dbReference type="Pfam" id="PF02163"/>
    </source>
</evidence>
<evidence type="ECO:0000256" key="8">
    <source>
        <dbReference type="SAM" id="MobiDB-lite"/>
    </source>
</evidence>
<dbReference type="GO" id="GO:0016020">
    <property type="term" value="C:membrane"/>
    <property type="evidence" value="ECO:0007669"/>
    <property type="project" value="UniProtKB-SubCell"/>
</dbReference>